<name>A0A4D4N832_STRAX</name>
<dbReference type="Proteomes" id="UP000302139">
    <property type="component" value="Unassembled WGS sequence"/>
</dbReference>
<evidence type="ECO:0000313" key="3">
    <source>
        <dbReference type="EMBL" id="GDY79689.1"/>
    </source>
</evidence>
<feature type="region of interest" description="Disordered" evidence="1">
    <location>
        <begin position="1"/>
        <end position="66"/>
    </location>
</feature>
<proteinExistence type="predicted"/>
<comment type="caution">
    <text evidence="3">The sequence shown here is derived from an EMBL/GenBank/DDBJ whole genome shotgun (WGS) entry which is preliminary data.</text>
</comment>
<evidence type="ECO:0000313" key="4">
    <source>
        <dbReference type="Proteomes" id="UP000299211"/>
    </source>
</evidence>
<dbReference type="EMBL" id="BJHX01000002">
    <property type="protein sequence ID" value="GDY69441.1"/>
    <property type="molecule type" value="Genomic_DNA"/>
</dbReference>
<evidence type="ECO:0000313" key="2">
    <source>
        <dbReference type="EMBL" id="GDY69441.1"/>
    </source>
</evidence>
<accession>A0A4D4N832</accession>
<gene>
    <name evidence="2" type="ORF">SAV14893_088340</name>
    <name evidence="3" type="ORF">SAV31267_091740</name>
</gene>
<dbReference type="EMBL" id="BJHY01000002">
    <property type="protein sequence ID" value="GDY79689.1"/>
    <property type="molecule type" value="Genomic_DNA"/>
</dbReference>
<reference evidence="3 4" key="1">
    <citation type="submission" date="2019-04" db="EMBL/GenBank/DDBJ databases">
        <title>Draft genome sequences of Streptomyces avermitilis ATCC 31267.</title>
        <authorList>
            <person name="Komaki H."/>
            <person name="Tamura T."/>
            <person name="Hosoyama A."/>
        </authorList>
    </citation>
    <scope>NUCLEOTIDE SEQUENCE [LARGE SCALE GENOMIC DNA]</scope>
    <source>
        <strain evidence="3 4">ATCC 31267</strain>
    </source>
</reference>
<protein>
    <submittedName>
        <fullName evidence="3">Uncharacterized protein</fullName>
    </submittedName>
</protein>
<evidence type="ECO:0000313" key="5">
    <source>
        <dbReference type="Proteomes" id="UP000302139"/>
    </source>
</evidence>
<dbReference type="Proteomes" id="UP000299211">
    <property type="component" value="Unassembled WGS sequence"/>
</dbReference>
<reference evidence="2 5" key="2">
    <citation type="submission" date="2019-04" db="EMBL/GenBank/DDBJ databases">
        <title>Draft genome sequences of Streptomyces avermitilis NBRC 14893.</title>
        <authorList>
            <person name="Komaki H."/>
            <person name="Tamura T."/>
            <person name="Hosoyama A."/>
        </authorList>
    </citation>
    <scope>NUCLEOTIDE SEQUENCE [LARGE SCALE GENOMIC DNA]</scope>
    <source>
        <strain evidence="2 5">NBRC 14893</strain>
    </source>
</reference>
<organism evidence="3 4">
    <name type="scientific">Streptomyces avermitilis</name>
    <dbReference type="NCBI Taxonomy" id="33903"/>
    <lineage>
        <taxon>Bacteria</taxon>
        <taxon>Bacillati</taxon>
        <taxon>Actinomycetota</taxon>
        <taxon>Actinomycetes</taxon>
        <taxon>Kitasatosporales</taxon>
        <taxon>Streptomycetaceae</taxon>
        <taxon>Streptomyces</taxon>
    </lineage>
</organism>
<evidence type="ECO:0000256" key="1">
    <source>
        <dbReference type="SAM" id="MobiDB-lite"/>
    </source>
</evidence>
<dbReference type="AlphaFoldDB" id="A0A4D4N832"/>
<sequence>MGTGKLRLCPGATFNPHATRGLPGSAGGFPCVDVQESGNPDASNSSKADQDPSTWQPPAQGYLCPP</sequence>
<feature type="compositionally biased region" description="Polar residues" evidence="1">
    <location>
        <begin position="36"/>
        <end position="57"/>
    </location>
</feature>